<reference evidence="3" key="1">
    <citation type="journal article" date="2015" name="Nat. Plants">
        <title>Genome expansion of Arabis alpina linked with retrotransposition and reduced symmetric DNA methylation.</title>
        <authorList>
            <person name="Willing E.M."/>
            <person name="Rawat V."/>
            <person name="Mandakova T."/>
            <person name="Maumus F."/>
            <person name="James G.V."/>
            <person name="Nordstroem K.J."/>
            <person name="Becker C."/>
            <person name="Warthmann N."/>
            <person name="Chica C."/>
            <person name="Szarzynska B."/>
            <person name="Zytnicki M."/>
            <person name="Albani M.C."/>
            <person name="Kiefer C."/>
            <person name="Bergonzi S."/>
            <person name="Castaings L."/>
            <person name="Mateos J.L."/>
            <person name="Berns M.C."/>
            <person name="Bujdoso N."/>
            <person name="Piofczyk T."/>
            <person name="de Lorenzo L."/>
            <person name="Barrero-Sicilia C."/>
            <person name="Mateos I."/>
            <person name="Piednoel M."/>
            <person name="Hagmann J."/>
            <person name="Chen-Min-Tao R."/>
            <person name="Iglesias-Fernandez R."/>
            <person name="Schuster S.C."/>
            <person name="Alonso-Blanco C."/>
            <person name="Roudier F."/>
            <person name="Carbonero P."/>
            <person name="Paz-Ares J."/>
            <person name="Davis S.J."/>
            <person name="Pecinka A."/>
            <person name="Quesneville H."/>
            <person name="Colot V."/>
            <person name="Lysak M.A."/>
            <person name="Weigel D."/>
            <person name="Coupland G."/>
            <person name="Schneeberger K."/>
        </authorList>
    </citation>
    <scope>NUCLEOTIDE SEQUENCE [LARGE SCALE GENOMIC DNA]</scope>
    <source>
        <strain evidence="3">cv. Pajares</strain>
    </source>
</reference>
<dbReference type="PANTHER" id="PTHR47481:SF41">
    <property type="entry name" value="COPIA-LIKE POLYPROTEIN_RETROTRANSPOSON"/>
    <property type="match status" value="1"/>
</dbReference>
<dbReference type="OrthoDB" id="1675099at2759"/>
<dbReference type="Gramene" id="KFK25889">
    <property type="protein sequence ID" value="KFK25889"/>
    <property type="gene ID" value="AALP_AA8G175400"/>
</dbReference>
<dbReference type="PANTHER" id="PTHR47481">
    <property type="match status" value="1"/>
</dbReference>
<proteinExistence type="predicted"/>
<protein>
    <recommendedName>
        <fullName evidence="4">Retrotransposon Copia-like N-terminal domain-containing protein</fullName>
    </recommendedName>
</protein>
<dbReference type="eggNOG" id="KOG0017">
    <property type="taxonomic scope" value="Eukaryota"/>
</dbReference>
<accession>A0A087G7N7</accession>
<evidence type="ECO:0000256" key="1">
    <source>
        <dbReference type="SAM" id="MobiDB-lite"/>
    </source>
</evidence>
<dbReference type="AlphaFoldDB" id="A0A087G7N7"/>
<organism evidence="2 3">
    <name type="scientific">Arabis alpina</name>
    <name type="common">Alpine rock-cress</name>
    <dbReference type="NCBI Taxonomy" id="50452"/>
    <lineage>
        <taxon>Eukaryota</taxon>
        <taxon>Viridiplantae</taxon>
        <taxon>Streptophyta</taxon>
        <taxon>Embryophyta</taxon>
        <taxon>Tracheophyta</taxon>
        <taxon>Spermatophyta</taxon>
        <taxon>Magnoliopsida</taxon>
        <taxon>eudicotyledons</taxon>
        <taxon>Gunneridae</taxon>
        <taxon>Pentapetalae</taxon>
        <taxon>rosids</taxon>
        <taxon>malvids</taxon>
        <taxon>Brassicales</taxon>
        <taxon>Brassicaceae</taxon>
        <taxon>Arabideae</taxon>
        <taxon>Arabis</taxon>
    </lineage>
</organism>
<name>A0A087G7N7_ARAAL</name>
<dbReference type="EMBL" id="CM002876">
    <property type="protein sequence ID" value="KFK25889.1"/>
    <property type="molecule type" value="Genomic_DNA"/>
</dbReference>
<feature type="compositionally biased region" description="Polar residues" evidence="1">
    <location>
        <begin position="230"/>
        <end position="241"/>
    </location>
</feature>
<feature type="compositionally biased region" description="Polar residues" evidence="1">
    <location>
        <begin position="204"/>
        <end position="215"/>
    </location>
</feature>
<evidence type="ECO:0008006" key="4">
    <source>
        <dbReference type="Google" id="ProtNLM"/>
    </source>
</evidence>
<feature type="compositionally biased region" description="Basic residues" evidence="1">
    <location>
        <begin position="247"/>
        <end position="257"/>
    </location>
</feature>
<gene>
    <name evidence="2" type="ordered locus">AALP_Aa8g175400</name>
</gene>
<feature type="region of interest" description="Disordered" evidence="1">
    <location>
        <begin position="230"/>
        <end position="267"/>
    </location>
</feature>
<keyword evidence="3" id="KW-1185">Reference proteome</keyword>
<sequence>MAQPVANLERAYGVTNIKSHIPFTLDMNDHNYDAWRELFHLHCLAFNVLGHIDGILVATGDDDIAWKKRDGLVKLWIYGTLAKPLFQSAFHVGSSARQIWLRVENLFRDNKETRAIQLDNDLRTKEIGDLSVHDYCQELKSIADLMANVGAPVSDRTLVTYLLNGLNAKFDNIINVIKHYQPFPTFEQARSMLRDEEHRLSKGSKPSLTHHASSSSNTILAAVTAPLSNFTSPRPYQNNKVAQGRGNRGKNNNKPKGKGTYLSRPPYPQWPSPQWSGAYPYWHPPPYQTREHPQQSSSANNGLLGSCPYMFPQSQSQHSVLSSASYVPSADFAQAFNTMTLSDPKFDIFAKSLPTTLFTSFRSSLGVYNTTHTLRDGIGCK</sequence>
<evidence type="ECO:0000313" key="3">
    <source>
        <dbReference type="Proteomes" id="UP000029120"/>
    </source>
</evidence>
<feature type="region of interest" description="Disordered" evidence="1">
    <location>
        <begin position="194"/>
        <end position="215"/>
    </location>
</feature>
<dbReference type="OMA" id="SHVTHEQ"/>
<evidence type="ECO:0000313" key="2">
    <source>
        <dbReference type="EMBL" id="KFK25889.1"/>
    </source>
</evidence>
<dbReference type="Proteomes" id="UP000029120">
    <property type="component" value="Chromosome 8"/>
</dbReference>
<dbReference type="Pfam" id="PF14223">
    <property type="entry name" value="Retrotran_gag_2"/>
    <property type="match status" value="1"/>
</dbReference>